<protein>
    <submittedName>
        <fullName evidence="1">Uncharacterized protein</fullName>
    </submittedName>
</protein>
<comment type="caution">
    <text evidence="1">The sequence shown here is derived from an EMBL/GenBank/DDBJ whole genome shotgun (WGS) entry which is preliminary data.</text>
</comment>
<dbReference type="EMBL" id="JAABFR010001594">
    <property type="protein sequence ID" value="MBD4338525.1"/>
    <property type="molecule type" value="Genomic_DNA"/>
</dbReference>
<sequence length="84" mass="9765">KKGHIYSIDPQNGVVNRYEIPEIKQPVSNLLVTESGLMYITTNEGAYEYNIGYKQLTKLPFTIPEKDNGIIFYDKYDKVWFQEG</sequence>
<name>A0A8I0H8N0_XANCI</name>
<dbReference type="Proteomes" id="UP000653002">
    <property type="component" value="Unassembled WGS sequence"/>
</dbReference>
<proteinExistence type="predicted"/>
<feature type="non-terminal residue" evidence="1">
    <location>
        <position position="84"/>
    </location>
</feature>
<organism evidence="1 2">
    <name type="scientific">Xanthomonas citri pv. citri</name>
    <dbReference type="NCBI Taxonomy" id="611301"/>
    <lineage>
        <taxon>Bacteria</taxon>
        <taxon>Pseudomonadati</taxon>
        <taxon>Pseudomonadota</taxon>
        <taxon>Gammaproteobacteria</taxon>
        <taxon>Lysobacterales</taxon>
        <taxon>Lysobacteraceae</taxon>
        <taxon>Xanthomonas</taxon>
    </lineage>
</organism>
<gene>
    <name evidence="1" type="ORF">GUH15_21210</name>
</gene>
<reference evidence="1" key="1">
    <citation type="submission" date="2020-01" db="EMBL/GenBank/DDBJ databases">
        <authorList>
            <person name="Richard D."/>
        </authorList>
    </citation>
    <scope>NUCLEOTIDE SEQUENCE</scope>
    <source>
        <strain evidence="1">JP541</strain>
    </source>
</reference>
<evidence type="ECO:0000313" key="1">
    <source>
        <dbReference type="EMBL" id="MBD4338525.1"/>
    </source>
</evidence>
<dbReference type="AlphaFoldDB" id="A0A8I0H8N0"/>
<accession>A0A8I0H8N0</accession>
<feature type="non-terminal residue" evidence="1">
    <location>
        <position position="1"/>
    </location>
</feature>
<evidence type="ECO:0000313" key="2">
    <source>
        <dbReference type="Proteomes" id="UP000653002"/>
    </source>
</evidence>